<keyword evidence="2" id="KW-1185">Reference proteome</keyword>
<comment type="caution">
    <text evidence="1">The sequence shown here is derived from an EMBL/GenBank/DDBJ whole genome shotgun (WGS) entry which is preliminary data.</text>
</comment>
<name>A0ABV4GMU3_9BRAD</name>
<organism evidence="1 2">
    <name type="scientific">Bradyrhizobium yuanmingense</name>
    <dbReference type="NCBI Taxonomy" id="108015"/>
    <lineage>
        <taxon>Bacteria</taxon>
        <taxon>Pseudomonadati</taxon>
        <taxon>Pseudomonadota</taxon>
        <taxon>Alphaproteobacteria</taxon>
        <taxon>Hyphomicrobiales</taxon>
        <taxon>Nitrobacteraceae</taxon>
        <taxon>Bradyrhizobium</taxon>
    </lineage>
</organism>
<reference evidence="1 2" key="1">
    <citation type="submission" date="2024-07" db="EMBL/GenBank/DDBJ databases">
        <title>Genomic Encyclopedia of Type Strains, Phase V (KMG-V): Genome sequencing to study the core and pangenomes of soil and plant-associated prokaryotes.</title>
        <authorList>
            <person name="Whitman W."/>
        </authorList>
    </citation>
    <scope>NUCLEOTIDE SEQUENCE [LARGE SCALE GENOMIC DNA]</scope>
    <source>
        <strain evidence="1 2">USDA 222</strain>
    </source>
</reference>
<proteinExistence type="predicted"/>
<sequence length="218" mass="23897">MDQELARLQGRLTDLQEQHRNLANLVANIKHWLLGAAGTYEMAKPSRAKPEGTKATPAQAVSNLRAQIKALAAERVRVLQAALPLADIKKQASAYVADQRERGRPKITFEHGRPFQARFESSVEGAWTAKQDIGAALAWLDPVRVVEDTEASNPDCRAIRMSSFAAQFAQRASSASTKARSHRPSRIAWMVPCSFCSWASAFSMTVAAREGGNARRPS</sequence>
<evidence type="ECO:0008006" key="3">
    <source>
        <dbReference type="Google" id="ProtNLM"/>
    </source>
</evidence>
<accession>A0ABV4GMU3</accession>
<evidence type="ECO:0000313" key="2">
    <source>
        <dbReference type="Proteomes" id="UP001565474"/>
    </source>
</evidence>
<evidence type="ECO:0000313" key="1">
    <source>
        <dbReference type="EMBL" id="MEY9473265.1"/>
    </source>
</evidence>
<gene>
    <name evidence="1" type="ORF">ABH992_005664</name>
</gene>
<protein>
    <recommendedName>
        <fullName evidence="3">Transposase</fullName>
    </recommendedName>
</protein>
<dbReference type="EMBL" id="JBGBZN010000002">
    <property type="protein sequence ID" value="MEY9473265.1"/>
    <property type="molecule type" value="Genomic_DNA"/>
</dbReference>
<dbReference type="Proteomes" id="UP001565474">
    <property type="component" value="Unassembled WGS sequence"/>
</dbReference>